<evidence type="ECO:0000313" key="3">
    <source>
        <dbReference type="Proteomes" id="UP000017559"/>
    </source>
</evidence>
<feature type="compositionally biased region" description="Polar residues" evidence="1">
    <location>
        <begin position="59"/>
        <end position="68"/>
    </location>
</feature>
<dbReference type="Proteomes" id="UP000017559">
    <property type="component" value="Unassembled WGS sequence"/>
</dbReference>
<dbReference type="KEGG" id="mrr:Moror_16880"/>
<accession>V2YDH4</accession>
<dbReference type="HOGENOM" id="CLU_681667_0_0_1"/>
<proteinExistence type="predicted"/>
<reference evidence="2 3" key="1">
    <citation type="journal article" date="2014" name="BMC Genomics">
        <title>Genome and secretome analysis of the hemibiotrophic fungal pathogen, Moniliophthora roreri, which causes frosty pod rot disease of cacao: mechanisms of the biotrophic and necrotrophic phases.</title>
        <authorList>
            <person name="Meinhardt L.W."/>
            <person name="Costa G.G.L."/>
            <person name="Thomazella D.P.T."/>
            <person name="Teixeira P.J.P.L."/>
            <person name="Carazzolle M.F."/>
            <person name="Schuster S.C."/>
            <person name="Carlson J.E."/>
            <person name="Guiltinan M.J."/>
            <person name="Mieczkowski P."/>
            <person name="Farmer A."/>
            <person name="Ramaraj T."/>
            <person name="Crozier J."/>
            <person name="Davis R.E."/>
            <person name="Shao J."/>
            <person name="Melnick R.L."/>
            <person name="Pereira G.A.G."/>
            <person name="Bailey B.A."/>
        </authorList>
    </citation>
    <scope>NUCLEOTIDE SEQUENCE [LARGE SCALE GENOMIC DNA]</scope>
    <source>
        <strain evidence="2 3">MCA 2997</strain>
    </source>
</reference>
<dbReference type="AlphaFoldDB" id="V2YDH4"/>
<evidence type="ECO:0000313" key="2">
    <source>
        <dbReference type="EMBL" id="ESK89739.1"/>
    </source>
</evidence>
<protein>
    <submittedName>
        <fullName evidence="2">Uncharacterized protein</fullName>
    </submittedName>
</protein>
<dbReference type="EMBL" id="AWSO01000525">
    <property type="protein sequence ID" value="ESK89739.1"/>
    <property type="molecule type" value="Genomic_DNA"/>
</dbReference>
<feature type="region of interest" description="Disordered" evidence="1">
    <location>
        <begin position="1"/>
        <end position="69"/>
    </location>
</feature>
<evidence type="ECO:0000256" key="1">
    <source>
        <dbReference type="SAM" id="MobiDB-lite"/>
    </source>
</evidence>
<keyword evidence="3" id="KW-1185">Reference proteome</keyword>
<feature type="compositionally biased region" description="Basic and acidic residues" evidence="1">
    <location>
        <begin position="1"/>
        <end position="18"/>
    </location>
</feature>
<organism evidence="2 3">
    <name type="scientific">Moniliophthora roreri (strain MCA 2997)</name>
    <name type="common">Cocoa frosty pod rot fungus</name>
    <name type="synonym">Crinipellis roreri</name>
    <dbReference type="NCBI Taxonomy" id="1381753"/>
    <lineage>
        <taxon>Eukaryota</taxon>
        <taxon>Fungi</taxon>
        <taxon>Dikarya</taxon>
        <taxon>Basidiomycota</taxon>
        <taxon>Agaricomycotina</taxon>
        <taxon>Agaricomycetes</taxon>
        <taxon>Agaricomycetidae</taxon>
        <taxon>Agaricales</taxon>
        <taxon>Marasmiineae</taxon>
        <taxon>Marasmiaceae</taxon>
        <taxon>Moniliophthora</taxon>
    </lineage>
</organism>
<name>V2YDH4_MONRO</name>
<feature type="compositionally biased region" description="Basic and acidic residues" evidence="1">
    <location>
        <begin position="47"/>
        <end position="56"/>
    </location>
</feature>
<comment type="caution">
    <text evidence="2">The sequence shown here is derived from an EMBL/GenBank/DDBJ whole genome shotgun (WGS) entry which is preliminary data.</text>
</comment>
<gene>
    <name evidence="2" type="ORF">Moror_16880</name>
</gene>
<dbReference type="OrthoDB" id="10585300at2759"/>
<sequence length="404" mass="45727">MVKRKDLEVIHSVEESPAKRQRSQSVKLEPQEEAISLNDSQGGVSGVKDEETHPDIKPVNSSQQTTDDTFVLGPARSFPSFREAASIAPWGQEYGVPDVSIRALTSFGVKTTHDLVGLEWTKTPHPGGLALGHLLLLRVAVEQWLAISIPVIRPFFPPGYIFLPMPIKRMLYKPSEARVLKKLQDCNVTHTSLLRCLSRDHVEAAGLTEDDCFCLEQAGMRDAVKRGPSDPWHLAHPFEAEASDLWLLGSKMFPRCWLSPSSELSTWCEQFQVEDEIAEWLAANHFTKTHDLADIFIPRIPIHYFLLLRKAVESWLPGKVVSFWSKFSFPTKFNFPDMDMDTFIPEESMGWIRAKVKASGIRNTSTLKWLCVIHLEALGWSPMDIYCLNTAFEKLYRPLPPGMK</sequence>